<keyword evidence="2" id="KW-0012">Acyltransferase</keyword>
<dbReference type="PANTHER" id="PTHR43877:SF2">
    <property type="entry name" value="AMINOALKYLPHOSPHONATE N-ACETYLTRANSFERASE-RELATED"/>
    <property type="match status" value="1"/>
</dbReference>
<sequence>MNSNVMIRKAEPRDESSWRVLFDEYNRFYGREPREDVTRYTWKRVLDAACPVHALVAEKDGKVVGIPNYVVHENTTQLLPSCYLQDMIVADEARGEGVGRRLIEWLLAEMKPQGWSRVYWNTRENNYRARMLYDKFAPQSGFVRYVVNNPECVF</sequence>
<dbReference type="InterPro" id="IPR050832">
    <property type="entry name" value="Bact_Acetyltransf"/>
</dbReference>
<dbReference type="CDD" id="cd04301">
    <property type="entry name" value="NAT_SF"/>
    <property type="match status" value="1"/>
</dbReference>
<evidence type="ECO:0000256" key="1">
    <source>
        <dbReference type="ARBA" id="ARBA00022679"/>
    </source>
</evidence>
<dbReference type="GO" id="GO:0016747">
    <property type="term" value="F:acyltransferase activity, transferring groups other than amino-acyl groups"/>
    <property type="evidence" value="ECO:0007669"/>
    <property type="project" value="InterPro"/>
</dbReference>
<dbReference type="Gene3D" id="3.40.630.30">
    <property type="match status" value="1"/>
</dbReference>
<evidence type="ECO:0000313" key="4">
    <source>
        <dbReference type="EMBL" id="ABF41599.1"/>
    </source>
</evidence>
<dbReference type="EnsemblBacteria" id="ABF41599">
    <property type="protein sequence ID" value="ABF41599"/>
    <property type="gene ID" value="Acid345_2598"/>
</dbReference>
<reference evidence="4 5" key="1">
    <citation type="journal article" date="2009" name="Appl. Environ. Microbiol.">
        <title>Three genomes from the phylum Acidobacteria provide insight into the lifestyles of these microorganisms in soils.</title>
        <authorList>
            <person name="Ward N.L."/>
            <person name="Challacombe J.F."/>
            <person name="Janssen P.H."/>
            <person name="Henrissat B."/>
            <person name="Coutinho P.M."/>
            <person name="Wu M."/>
            <person name="Xie G."/>
            <person name="Haft D.H."/>
            <person name="Sait M."/>
            <person name="Badger J."/>
            <person name="Barabote R.D."/>
            <person name="Bradley B."/>
            <person name="Brettin T.S."/>
            <person name="Brinkac L.M."/>
            <person name="Bruce D."/>
            <person name="Creasy T."/>
            <person name="Daugherty S.C."/>
            <person name="Davidsen T.M."/>
            <person name="DeBoy R.T."/>
            <person name="Detter J.C."/>
            <person name="Dodson R.J."/>
            <person name="Durkin A.S."/>
            <person name="Ganapathy A."/>
            <person name="Gwinn-Giglio M."/>
            <person name="Han C.S."/>
            <person name="Khouri H."/>
            <person name="Kiss H."/>
            <person name="Kothari S.P."/>
            <person name="Madupu R."/>
            <person name="Nelson K.E."/>
            <person name="Nelson W.C."/>
            <person name="Paulsen I."/>
            <person name="Penn K."/>
            <person name="Ren Q."/>
            <person name="Rosovitz M.J."/>
            <person name="Selengut J.D."/>
            <person name="Shrivastava S."/>
            <person name="Sullivan S.A."/>
            <person name="Tapia R."/>
            <person name="Thompson L.S."/>
            <person name="Watkins K.L."/>
            <person name="Yang Q."/>
            <person name="Yu C."/>
            <person name="Zafar N."/>
            <person name="Zhou L."/>
            <person name="Kuske C.R."/>
        </authorList>
    </citation>
    <scope>NUCLEOTIDE SEQUENCE [LARGE SCALE GENOMIC DNA]</scope>
    <source>
        <strain evidence="4 5">Ellin345</strain>
    </source>
</reference>
<dbReference type="PANTHER" id="PTHR43877">
    <property type="entry name" value="AMINOALKYLPHOSPHONATE N-ACETYLTRANSFERASE-RELATED-RELATED"/>
    <property type="match status" value="1"/>
</dbReference>
<dbReference type="RefSeq" id="WP_011523400.1">
    <property type="nucleotide sequence ID" value="NC_008009.1"/>
</dbReference>
<evidence type="ECO:0000256" key="2">
    <source>
        <dbReference type="ARBA" id="ARBA00023315"/>
    </source>
</evidence>
<dbReference type="InterPro" id="IPR016181">
    <property type="entry name" value="Acyl_CoA_acyltransferase"/>
</dbReference>
<dbReference type="EMBL" id="CP000360">
    <property type="protein sequence ID" value="ABF41599.1"/>
    <property type="molecule type" value="Genomic_DNA"/>
</dbReference>
<proteinExistence type="predicted"/>
<dbReference type="Proteomes" id="UP000002432">
    <property type="component" value="Chromosome"/>
</dbReference>
<keyword evidence="5" id="KW-1185">Reference proteome</keyword>
<organism evidence="4 5">
    <name type="scientific">Koribacter versatilis (strain Ellin345)</name>
    <dbReference type="NCBI Taxonomy" id="204669"/>
    <lineage>
        <taxon>Bacteria</taxon>
        <taxon>Pseudomonadati</taxon>
        <taxon>Acidobacteriota</taxon>
        <taxon>Terriglobia</taxon>
        <taxon>Terriglobales</taxon>
        <taxon>Candidatus Korobacteraceae</taxon>
        <taxon>Candidatus Korobacter</taxon>
    </lineage>
</organism>
<keyword evidence="1" id="KW-0808">Transferase</keyword>
<dbReference type="HOGENOM" id="CLU_013985_32_1_0"/>
<feature type="domain" description="N-acetyltransferase" evidence="3">
    <location>
        <begin position="5"/>
        <end position="154"/>
    </location>
</feature>
<dbReference type="AlphaFoldDB" id="Q1INF1"/>
<name>Q1INF1_KORVE</name>
<dbReference type="InterPro" id="IPR000182">
    <property type="entry name" value="GNAT_dom"/>
</dbReference>
<dbReference type="STRING" id="204669.Acid345_2598"/>
<gene>
    <name evidence="4" type="ordered locus">Acid345_2598</name>
</gene>
<dbReference type="Pfam" id="PF00583">
    <property type="entry name" value="Acetyltransf_1"/>
    <property type="match status" value="1"/>
</dbReference>
<evidence type="ECO:0000313" key="5">
    <source>
        <dbReference type="Proteomes" id="UP000002432"/>
    </source>
</evidence>
<dbReference type="eggNOG" id="COG0456">
    <property type="taxonomic scope" value="Bacteria"/>
</dbReference>
<dbReference type="PROSITE" id="PS51186">
    <property type="entry name" value="GNAT"/>
    <property type="match status" value="1"/>
</dbReference>
<dbReference type="SUPFAM" id="SSF55729">
    <property type="entry name" value="Acyl-CoA N-acyltransferases (Nat)"/>
    <property type="match status" value="1"/>
</dbReference>
<evidence type="ECO:0000259" key="3">
    <source>
        <dbReference type="PROSITE" id="PS51186"/>
    </source>
</evidence>
<accession>Q1INF1</accession>
<protein>
    <submittedName>
        <fullName evidence="4">GCN5-related N-acetyltransferase</fullName>
    </submittedName>
</protein>
<dbReference type="KEGG" id="aba:Acid345_2598"/>